<comment type="caution">
    <text evidence="1">The sequence shown here is derived from an EMBL/GenBank/DDBJ whole genome shotgun (WGS) entry which is preliminary data.</text>
</comment>
<sequence>MSLGGGVGLAALSGCASSPFSDPKLTITLLNFDSDSHVLDVEMLRPEGGEIVLQRTFELSSTDDGAAAYELQESDVIDARDYIVRASLIDNSSVSDRFRYYARCTDDEEPIEELYIEIHREEGDDEPFIQFGQNRCS</sequence>
<keyword evidence="2" id="KW-1185">Reference proteome</keyword>
<accession>M0FIA5</accession>
<dbReference type="PATRIC" id="fig|1227481.4.peg.618"/>
<dbReference type="AlphaFoldDB" id="M0FIA5"/>
<name>M0FIA5_9EURY</name>
<proteinExistence type="predicted"/>
<dbReference type="EMBL" id="AOJO01000016">
    <property type="protein sequence ID" value="ELZ59685.1"/>
    <property type="molecule type" value="Genomic_DNA"/>
</dbReference>
<gene>
    <name evidence="1" type="ORF">C467_03226</name>
</gene>
<reference evidence="1 2" key="1">
    <citation type="journal article" date="2014" name="PLoS Genet.">
        <title>Phylogenetically driven sequencing of extremely halophilic archaea reveals strategies for static and dynamic osmo-response.</title>
        <authorList>
            <person name="Becker E.A."/>
            <person name="Seitzer P.M."/>
            <person name="Tritt A."/>
            <person name="Larsen D."/>
            <person name="Krusor M."/>
            <person name="Yao A.I."/>
            <person name="Wu D."/>
            <person name="Madern D."/>
            <person name="Eisen J.A."/>
            <person name="Darling A.E."/>
            <person name="Facciotti M.T."/>
        </authorList>
    </citation>
    <scope>NUCLEOTIDE SEQUENCE [LARGE SCALE GENOMIC DNA]</scope>
    <source>
        <strain evidence="1 2">ATCC 700873</strain>
    </source>
</reference>
<dbReference type="Proteomes" id="UP000011689">
    <property type="component" value="Unassembled WGS sequence"/>
</dbReference>
<evidence type="ECO:0000313" key="2">
    <source>
        <dbReference type="Proteomes" id="UP000011689"/>
    </source>
</evidence>
<organism evidence="1 2">
    <name type="scientific">Halorubrum hochstenium ATCC 700873</name>
    <dbReference type="NCBI Taxonomy" id="1227481"/>
    <lineage>
        <taxon>Archaea</taxon>
        <taxon>Methanobacteriati</taxon>
        <taxon>Methanobacteriota</taxon>
        <taxon>Stenosarchaea group</taxon>
        <taxon>Halobacteria</taxon>
        <taxon>Halobacteriales</taxon>
        <taxon>Haloferacaceae</taxon>
        <taxon>Halorubrum</taxon>
    </lineage>
</organism>
<dbReference type="OrthoDB" id="177738at2157"/>
<protein>
    <submittedName>
        <fullName evidence="1">Uncharacterized protein</fullName>
    </submittedName>
</protein>
<evidence type="ECO:0000313" key="1">
    <source>
        <dbReference type="EMBL" id="ELZ59685.1"/>
    </source>
</evidence>
<dbReference type="RefSeq" id="WP_008581713.1">
    <property type="nucleotide sequence ID" value="NZ_AOJO01000016.1"/>
</dbReference>